<dbReference type="RefSeq" id="WP_218317019.1">
    <property type="nucleotide sequence ID" value="NZ_JAGSPB010000002.1"/>
</dbReference>
<accession>A0ABS6SPV4</accession>
<reference evidence="1 2" key="1">
    <citation type="submission" date="2021-04" db="EMBL/GenBank/DDBJ databases">
        <authorList>
            <person name="Pira H."/>
            <person name="Risdian C."/>
            <person name="Wink J."/>
        </authorList>
    </citation>
    <scope>NUCLEOTIDE SEQUENCE [LARGE SCALE GENOMIC DNA]</scope>
    <source>
        <strain evidence="1 2">WH131</strain>
    </source>
</reference>
<name>A0ABS6SPV4_9SPHN</name>
<protein>
    <submittedName>
        <fullName evidence="1">Uncharacterized protein</fullName>
    </submittedName>
</protein>
<gene>
    <name evidence="1" type="ORF">KCG45_09555</name>
</gene>
<evidence type="ECO:0000313" key="1">
    <source>
        <dbReference type="EMBL" id="MBV7266423.1"/>
    </source>
</evidence>
<dbReference type="EMBL" id="JAGSPB010000002">
    <property type="protein sequence ID" value="MBV7266423.1"/>
    <property type="molecule type" value="Genomic_DNA"/>
</dbReference>
<comment type="caution">
    <text evidence="1">The sequence shown here is derived from an EMBL/GenBank/DDBJ whole genome shotgun (WGS) entry which is preliminary data.</text>
</comment>
<evidence type="ECO:0000313" key="2">
    <source>
        <dbReference type="Proteomes" id="UP000699975"/>
    </source>
</evidence>
<sequence length="67" mass="7561">MSLNRLLYDHQIALMNAAAAEARAVRRDCVDHHENLIQKARQQLGVAQYPVARIRANAAWSRHAIAD</sequence>
<proteinExistence type="predicted"/>
<organism evidence="1 2">
    <name type="scientific">Erythrobacter ani</name>
    <dbReference type="NCBI Taxonomy" id="2827235"/>
    <lineage>
        <taxon>Bacteria</taxon>
        <taxon>Pseudomonadati</taxon>
        <taxon>Pseudomonadota</taxon>
        <taxon>Alphaproteobacteria</taxon>
        <taxon>Sphingomonadales</taxon>
        <taxon>Erythrobacteraceae</taxon>
        <taxon>Erythrobacter/Porphyrobacter group</taxon>
        <taxon>Erythrobacter</taxon>
    </lineage>
</organism>
<keyword evidence="2" id="KW-1185">Reference proteome</keyword>
<dbReference type="Proteomes" id="UP000699975">
    <property type="component" value="Unassembled WGS sequence"/>
</dbReference>